<evidence type="ECO:0000256" key="1">
    <source>
        <dbReference type="ARBA" id="ARBA00022737"/>
    </source>
</evidence>
<evidence type="ECO:0000256" key="3">
    <source>
        <dbReference type="PROSITE-ProRule" id="PRU00023"/>
    </source>
</evidence>
<dbReference type="InterPro" id="IPR051637">
    <property type="entry name" value="Ank_repeat_dom-contain_49"/>
</dbReference>
<organism evidence="4 5">
    <name type="scientific">Symbiodinium necroappetens</name>
    <dbReference type="NCBI Taxonomy" id="1628268"/>
    <lineage>
        <taxon>Eukaryota</taxon>
        <taxon>Sar</taxon>
        <taxon>Alveolata</taxon>
        <taxon>Dinophyceae</taxon>
        <taxon>Suessiales</taxon>
        <taxon>Symbiodiniaceae</taxon>
        <taxon>Symbiodinium</taxon>
    </lineage>
</organism>
<dbReference type="InterPro" id="IPR036770">
    <property type="entry name" value="Ankyrin_rpt-contain_sf"/>
</dbReference>
<dbReference type="PROSITE" id="PS50088">
    <property type="entry name" value="ANK_REPEAT"/>
    <property type="match status" value="1"/>
</dbReference>
<dbReference type="SMART" id="SM00248">
    <property type="entry name" value="ANK"/>
    <property type="match status" value="3"/>
</dbReference>
<keyword evidence="2 3" id="KW-0040">ANK repeat</keyword>
<dbReference type="Pfam" id="PF00023">
    <property type="entry name" value="Ank"/>
    <property type="match status" value="1"/>
</dbReference>
<dbReference type="InterPro" id="IPR002110">
    <property type="entry name" value="Ankyrin_rpt"/>
</dbReference>
<proteinExistence type="predicted"/>
<dbReference type="PANTHER" id="PTHR24180:SF45">
    <property type="entry name" value="POLY [ADP-RIBOSE] POLYMERASE TANKYRASE"/>
    <property type="match status" value="1"/>
</dbReference>
<gene>
    <name evidence="4" type="ORF">SNEC2469_LOCUS14628</name>
</gene>
<evidence type="ECO:0000313" key="5">
    <source>
        <dbReference type="Proteomes" id="UP000601435"/>
    </source>
</evidence>
<dbReference type="PANTHER" id="PTHR24180">
    <property type="entry name" value="CYCLIN-DEPENDENT KINASE INHIBITOR 2C-RELATED"/>
    <property type="match status" value="1"/>
</dbReference>
<dbReference type="SUPFAM" id="SSF48403">
    <property type="entry name" value="Ankyrin repeat"/>
    <property type="match status" value="1"/>
</dbReference>
<dbReference type="OrthoDB" id="407485at2759"/>
<keyword evidence="5" id="KW-1185">Reference proteome</keyword>
<dbReference type="EMBL" id="CAJNJA010023513">
    <property type="protein sequence ID" value="CAE7512115.1"/>
    <property type="molecule type" value="Genomic_DNA"/>
</dbReference>
<keyword evidence="1" id="KW-0677">Repeat</keyword>
<dbReference type="Gene3D" id="1.25.40.20">
    <property type="entry name" value="Ankyrin repeat-containing domain"/>
    <property type="match status" value="2"/>
</dbReference>
<sequence length="469" mass="52545">MMTGPPESHGALKEKDLLHEWYPEMFVIFVSHQWLSSVHPDPSGHQVQVLQQALRGIIDGTMQVHESLIARSDDKNLSAKTRECIADGFIFFDWFAIPQITARKHGVNEETTKSDAALAVQSIPAYVELSNLFIALVPELTHKDSSEPVNYSSWLSRGWCRAELWCRLLSNKFDTSVVVVYTPTEAEFMFPLDWQHNSIVEGNFTVEADRAEVVRLGQIVVESKIRHLQQFGPLSHYRFYLALRPKLLQQERSERNPESFLRQFRYDSLETAARDSSGMNAVMCATLSGDRAVLRLLAEHRASMNHSLKDMSDLGYYDTQTPLMAAAKSQQDASVLATLIQLRADVNARARTGLVAMSFCRTPEQVKVMVEHRADMPPSSLSGIASFGGPETMKVLLSCRCDINQTEENRYGPLHATTLFSRGNCRAVETAKFLLAQHADVNARTVLSGSLALWCRAARAKLAVVGFEN</sequence>
<feature type="non-terminal residue" evidence="4">
    <location>
        <position position="1"/>
    </location>
</feature>
<reference evidence="4" key="1">
    <citation type="submission" date="2021-02" db="EMBL/GenBank/DDBJ databases">
        <authorList>
            <person name="Dougan E. K."/>
            <person name="Rhodes N."/>
            <person name="Thang M."/>
            <person name="Chan C."/>
        </authorList>
    </citation>
    <scope>NUCLEOTIDE SEQUENCE</scope>
</reference>
<comment type="caution">
    <text evidence="4">The sequence shown here is derived from an EMBL/GenBank/DDBJ whole genome shotgun (WGS) entry which is preliminary data.</text>
</comment>
<feature type="repeat" description="ANK" evidence="3">
    <location>
        <begin position="318"/>
        <end position="351"/>
    </location>
</feature>
<accession>A0A812T5Y8</accession>
<name>A0A812T5Y8_9DINO</name>
<evidence type="ECO:0000256" key="2">
    <source>
        <dbReference type="ARBA" id="ARBA00023043"/>
    </source>
</evidence>
<dbReference type="Proteomes" id="UP000601435">
    <property type="component" value="Unassembled WGS sequence"/>
</dbReference>
<evidence type="ECO:0000313" key="4">
    <source>
        <dbReference type="EMBL" id="CAE7512115.1"/>
    </source>
</evidence>
<dbReference type="AlphaFoldDB" id="A0A812T5Y8"/>
<protein>
    <submittedName>
        <fullName evidence="4">Uncharacterized protein</fullName>
    </submittedName>
</protein>